<name>A0A7W7YSP3_9HYPH</name>
<dbReference type="AlphaFoldDB" id="A0A7W7YSP3"/>
<comment type="caution">
    <text evidence="1">The sequence shown here is derived from an EMBL/GenBank/DDBJ whole genome shotgun (WGS) entry which is preliminary data.</text>
</comment>
<keyword evidence="2" id="KW-1185">Reference proteome</keyword>
<reference evidence="1 2" key="1">
    <citation type="submission" date="2020-08" db="EMBL/GenBank/DDBJ databases">
        <title>Genomic Encyclopedia of Type Strains, Phase IV (KMG-IV): sequencing the most valuable type-strain genomes for metagenomic binning, comparative biology and taxonomic classification.</title>
        <authorList>
            <person name="Goeker M."/>
        </authorList>
    </citation>
    <scope>NUCLEOTIDE SEQUENCE [LARGE SCALE GENOMIC DNA]</scope>
    <source>
        <strain evidence="1 2">DSM 21319</strain>
    </source>
</reference>
<organism evidence="1 2">
    <name type="scientific">Shinella fusca</name>
    <dbReference type="NCBI Taxonomy" id="544480"/>
    <lineage>
        <taxon>Bacteria</taxon>
        <taxon>Pseudomonadati</taxon>
        <taxon>Pseudomonadota</taxon>
        <taxon>Alphaproteobacteria</taxon>
        <taxon>Hyphomicrobiales</taxon>
        <taxon>Rhizobiaceae</taxon>
        <taxon>Shinella</taxon>
    </lineage>
</organism>
<evidence type="ECO:0000313" key="2">
    <source>
        <dbReference type="Proteomes" id="UP000535406"/>
    </source>
</evidence>
<gene>
    <name evidence="1" type="ORF">HNQ66_000813</name>
</gene>
<dbReference type="Proteomes" id="UP000535406">
    <property type="component" value="Unassembled WGS sequence"/>
</dbReference>
<sequence length="66" mass="7298">MQEIETVFRRERAGSFERAERLEIMFAVVSQGLGNCPGWFVTAVEDCERSGGGPSDHGRRAVGRKA</sequence>
<dbReference type="EMBL" id="JACHIK010000002">
    <property type="protein sequence ID" value="MBB5041430.1"/>
    <property type="molecule type" value="Genomic_DNA"/>
</dbReference>
<accession>A0A7W7YSP3</accession>
<evidence type="ECO:0000313" key="1">
    <source>
        <dbReference type="EMBL" id="MBB5041430.1"/>
    </source>
</evidence>
<protein>
    <submittedName>
        <fullName evidence="1">Uncharacterized protein</fullName>
    </submittedName>
</protein>
<dbReference type="RefSeq" id="WP_184141129.1">
    <property type="nucleotide sequence ID" value="NZ_JACHIK010000002.1"/>
</dbReference>
<proteinExistence type="predicted"/>